<keyword evidence="10" id="KW-1185">Reference proteome</keyword>
<dbReference type="GO" id="GO:0019363">
    <property type="term" value="P:pyridine nucleotide biosynthetic process"/>
    <property type="evidence" value="ECO:0007669"/>
    <property type="project" value="UniProtKB-KW"/>
</dbReference>
<dbReference type="GO" id="GO:0046872">
    <property type="term" value="F:metal ion binding"/>
    <property type="evidence" value="ECO:0007669"/>
    <property type="project" value="UniProtKB-KW"/>
</dbReference>
<dbReference type="InterPro" id="IPR000868">
    <property type="entry name" value="Isochorismatase-like_dom"/>
</dbReference>
<dbReference type="EC" id="3.5.1.19" evidence="6"/>
<sequence>MTRALLIVDVQNDFCEGGPLATPRGSEVASLISGYLQTHQAAYEVIVTAQDWHVDPGDHFSETPDFQDSWPVHCVAETQGAALHPDLETDYVSAYFRKGEHEAAYSGFEGLLAPEESVMPGEHEPGETAEGTLKVSLDDWLQEQEVTDVDVVGIATDYCVRATALDAIDAGYDTRVLLDLTASIHDDSAEEAVEEMEDAGVEVIESASVGR</sequence>
<dbReference type="AlphaFoldDB" id="A0A7K1LFX2"/>
<dbReference type="GO" id="GO:0008936">
    <property type="term" value="F:nicotinamidase activity"/>
    <property type="evidence" value="ECO:0007669"/>
    <property type="project" value="UniProtKB-EC"/>
</dbReference>
<dbReference type="PANTHER" id="PTHR11080">
    <property type="entry name" value="PYRAZINAMIDASE/NICOTINAMIDASE"/>
    <property type="match status" value="1"/>
</dbReference>
<evidence type="ECO:0000259" key="8">
    <source>
        <dbReference type="Pfam" id="PF00857"/>
    </source>
</evidence>
<comment type="similarity">
    <text evidence="1">Belongs to the isochorismatase family.</text>
</comment>
<name>A0A7K1LFX2_9MICC</name>
<dbReference type="EMBL" id="WOGT01000001">
    <property type="protein sequence ID" value="MUN54094.1"/>
    <property type="molecule type" value="Genomic_DNA"/>
</dbReference>
<protein>
    <recommendedName>
        <fullName evidence="6">nicotinamidase</fullName>
        <ecNumber evidence="6">3.5.1.19</ecNumber>
    </recommendedName>
    <alternativeName>
        <fullName evidence="7">Nicotinamide deamidase</fullName>
    </alternativeName>
</protein>
<proteinExistence type="inferred from homology"/>
<dbReference type="InterPro" id="IPR036380">
    <property type="entry name" value="Isochorismatase-like_sf"/>
</dbReference>
<dbReference type="SUPFAM" id="SSF52499">
    <property type="entry name" value="Isochorismatase-like hydrolases"/>
    <property type="match status" value="1"/>
</dbReference>
<dbReference type="Gene3D" id="3.40.50.850">
    <property type="entry name" value="Isochorismatase-like"/>
    <property type="match status" value="1"/>
</dbReference>
<dbReference type="OrthoDB" id="9791276at2"/>
<reference evidence="9 10" key="1">
    <citation type="submission" date="2019-12" db="EMBL/GenBank/DDBJ databases">
        <authorList>
            <person name="Li J."/>
            <person name="Shi Y."/>
            <person name="Xu G."/>
            <person name="Xiao D."/>
            <person name="Ran X."/>
        </authorList>
    </citation>
    <scope>NUCLEOTIDE SEQUENCE [LARGE SCALE GENOMIC DNA]</scope>
    <source>
        <strain evidence="9 10">JCM 15915</strain>
    </source>
</reference>
<dbReference type="Pfam" id="PF00857">
    <property type="entry name" value="Isochorismatase"/>
    <property type="match status" value="2"/>
</dbReference>
<feature type="domain" description="Isochorismatase-like" evidence="8">
    <location>
        <begin position="4"/>
        <end position="104"/>
    </location>
</feature>
<feature type="domain" description="Isochorismatase-like" evidence="8">
    <location>
        <begin position="134"/>
        <end position="207"/>
    </location>
</feature>
<comment type="pathway">
    <text evidence="5">Cofactor biosynthesis; nicotinate biosynthesis; nicotinate from nicotinamide: step 1/1.</text>
</comment>
<dbReference type="RefSeq" id="WP_129314177.1">
    <property type="nucleotide sequence ID" value="NZ_JBITVH010000001.1"/>
</dbReference>
<evidence type="ECO:0000256" key="7">
    <source>
        <dbReference type="ARBA" id="ARBA00043224"/>
    </source>
</evidence>
<organism evidence="9 10">
    <name type="scientific">Rothia koreensis</name>
    <dbReference type="NCBI Taxonomy" id="592378"/>
    <lineage>
        <taxon>Bacteria</taxon>
        <taxon>Bacillati</taxon>
        <taxon>Actinomycetota</taxon>
        <taxon>Actinomycetes</taxon>
        <taxon>Micrococcales</taxon>
        <taxon>Micrococcaceae</taxon>
        <taxon>Rothia</taxon>
    </lineage>
</organism>
<gene>
    <name evidence="9" type="ORF">GMA10_02450</name>
</gene>
<evidence type="ECO:0000256" key="1">
    <source>
        <dbReference type="ARBA" id="ARBA00006336"/>
    </source>
</evidence>
<keyword evidence="2" id="KW-0662">Pyridine nucleotide biosynthesis</keyword>
<dbReference type="PANTHER" id="PTHR11080:SF2">
    <property type="entry name" value="LD05707P"/>
    <property type="match status" value="1"/>
</dbReference>
<evidence type="ECO:0000313" key="9">
    <source>
        <dbReference type="EMBL" id="MUN54094.1"/>
    </source>
</evidence>
<accession>A0A7K1LFX2</accession>
<keyword evidence="3" id="KW-0479">Metal-binding</keyword>
<evidence type="ECO:0000313" key="10">
    <source>
        <dbReference type="Proteomes" id="UP000462152"/>
    </source>
</evidence>
<comment type="caution">
    <text evidence="9">The sequence shown here is derived from an EMBL/GenBank/DDBJ whole genome shotgun (WGS) entry which is preliminary data.</text>
</comment>
<evidence type="ECO:0000256" key="3">
    <source>
        <dbReference type="ARBA" id="ARBA00022723"/>
    </source>
</evidence>
<evidence type="ECO:0000256" key="5">
    <source>
        <dbReference type="ARBA" id="ARBA00037900"/>
    </source>
</evidence>
<dbReference type="InterPro" id="IPR052347">
    <property type="entry name" value="Isochorismatase_Nicotinamidase"/>
</dbReference>
<evidence type="ECO:0000256" key="2">
    <source>
        <dbReference type="ARBA" id="ARBA00022642"/>
    </source>
</evidence>
<evidence type="ECO:0000256" key="6">
    <source>
        <dbReference type="ARBA" id="ARBA00039017"/>
    </source>
</evidence>
<keyword evidence="4" id="KW-0378">Hydrolase</keyword>
<evidence type="ECO:0000256" key="4">
    <source>
        <dbReference type="ARBA" id="ARBA00022801"/>
    </source>
</evidence>
<dbReference type="Proteomes" id="UP000462152">
    <property type="component" value="Unassembled WGS sequence"/>
</dbReference>